<dbReference type="AlphaFoldDB" id="A0A133U4M3"/>
<keyword evidence="2" id="KW-1185">Reference proteome</keyword>
<dbReference type="Proteomes" id="UP000070184">
    <property type="component" value="Unassembled WGS sequence"/>
</dbReference>
<sequence length="76" mass="8925">MGERPDYSGEVTTYNQDKVGSIALWKNEKDNEKQPEYTGTVSFYNGEKRFKIAIWEKSDKEEKEEPKDTIPKFCKN</sequence>
<accession>A0A133U4M3</accession>
<evidence type="ECO:0000313" key="2">
    <source>
        <dbReference type="Proteomes" id="UP000070184"/>
    </source>
</evidence>
<gene>
    <name evidence="1" type="ORF">AKJ61_03475</name>
</gene>
<proteinExistence type="predicted"/>
<evidence type="ECO:0000313" key="1">
    <source>
        <dbReference type="EMBL" id="KXA89140.1"/>
    </source>
</evidence>
<comment type="caution">
    <text evidence="1">The sequence shown here is derived from an EMBL/GenBank/DDBJ whole genome shotgun (WGS) entry which is preliminary data.</text>
</comment>
<reference evidence="1 2" key="1">
    <citation type="journal article" date="2016" name="Sci. Rep.">
        <title>Metabolic traits of an uncultured archaeal lineage -MSBL1- from brine pools of the Red Sea.</title>
        <authorList>
            <person name="Mwirichia R."/>
            <person name="Alam I."/>
            <person name="Rashid M."/>
            <person name="Vinu M."/>
            <person name="Ba-Alawi W."/>
            <person name="Anthony Kamau A."/>
            <person name="Kamanda Ngugi D."/>
            <person name="Goker M."/>
            <person name="Klenk H.P."/>
            <person name="Bajic V."/>
            <person name="Stingl U."/>
        </authorList>
    </citation>
    <scope>NUCLEOTIDE SEQUENCE [LARGE SCALE GENOMIC DNA]</scope>
    <source>
        <strain evidence="1">SCGC-AAA259B11</strain>
    </source>
</reference>
<name>A0A133U4M3_9EURY</name>
<protein>
    <submittedName>
        <fullName evidence="1">Uncharacterized protein</fullName>
    </submittedName>
</protein>
<dbReference type="EMBL" id="LHXK01000053">
    <property type="protein sequence ID" value="KXA89140.1"/>
    <property type="molecule type" value="Genomic_DNA"/>
</dbReference>
<organism evidence="1 2">
    <name type="scientific">candidate division MSBL1 archaeon SCGC-AAA259B11</name>
    <dbReference type="NCBI Taxonomy" id="1698260"/>
    <lineage>
        <taxon>Archaea</taxon>
        <taxon>Methanobacteriati</taxon>
        <taxon>Methanobacteriota</taxon>
        <taxon>candidate division MSBL1</taxon>
    </lineage>
</organism>